<feature type="region of interest" description="Disordered" evidence="1">
    <location>
        <begin position="25"/>
        <end position="88"/>
    </location>
</feature>
<proteinExistence type="predicted"/>
<dbReference type="AlphaFoldDB" id="A0A8T0U140"/>
<accession>A0A8T0U140</accession>
<evidence type="ECO:0000313" key="3">
    <source>
        <dbReference type="Proteomes" id="UP000823388"/>
    </source>
</evidence>
<name>A0A8T0U140_PANVG</name>
<keyword evidence="3" id="KW-1185">Reference proteome</keyword>
<dbReference type="EMBL" id="CM029042">
    <property type="protein sequence ID" value="KAG2616690.1"/>
    <property type="molecule type" value="Genomic_DNA"/>
</dbReference>
<dbReference type="Proteomes" id="UP000823388">
    <property type="component" value="Chromosome 3N"/>
</dbReference>
<organism evidence="2 3">
    <name type="scientific">Panicum virgatum</name>
    <name type="common">Blackwell switchgrass</name>
    <dbReference type="NCBI Taxonomy" id="38727"/>
    <lineage>
        <taxon>Eukaryota</taxon>
        <taxon>Viridiplantae</taxon>
        <taxon>Streptophyta</taxon>
        <taxon>Embryophyta</taxon>
        <taxon>Tracheophyta</taxon>
        <taxon>Spermatophyta</taxon>
        <taxon>Magnoliopsida</taxon>
        <taxon>Liliopsida</taxon>
        <taxon>Poales</taxon>
        <taxon>Poaceae</taxon>
        <taxon>PACMAD clade</taxon>
        <taxon>Panicoideae</taxon>
        <taxon>Panicodae</taxon>
        <taxon>Paniceae</taxon>
        <taxon>Panicinae</taxon>
        <taxon>Panicum</taxon>
        <taxon>Panicum sect. Hiantes</taxon>
    </lineage>
</organism>
<comment type="caution">
    <text evidence="2">The sequence shown here is derived from an EMBL/GenBank/DDBJ whole genome shotgun (WGS) entry which is preliminary data.</text>
</comment>
<reference evidence="2" key="1">
    <citation type="submission" date="2020-05" db="EMBL/GenBank/DDBJ databases">
        <title>WGS assembly of Panicum virgatum.</title>
        <authorList>
            <person name="Lovell J.T."/>
            <person name="Jenkins J."/>
            <person name="Shu S."/>
            <person name="Juenger T.E."/>
            <person name="Schmutz J."/>
        </authorList>
    </citation>
    <scope>NUCLEOTIDE SEQUENCE</scope>
    <source>
        <strain evidence="2">AP13</strain>
    </source>
</reference>
<protein>
    <submittedName>
        <fullName evidence="2">Uncharacterized protein</fullName>
    </submittedName>
</protein>
<sequence length="122" mass="13413">MILKNIKIKKAALPCPVLLALEAASSSGGWSLEGRSATAGDRKPHDMGEAGFTASTAAASESRERSREEARNSNVTSRPAGDRHATHQRTCRDLDTMCDCLAFQQTFQFMRRYLETPRSVIL</sequence>
<evidence type="ECO:0000256" key="1">
    <source>
        <dbReference type="SAM" id="MobiDB-lite"/>
    </source>
</evidence>
<evidence type="ECO:0000313" key="2">
    <source>
        <dbReference type="EMBL" id="KAG2616690.1"/>
    </source>
</evidence>
<feature type="compositionally biased region" description="Basic and acidic residues" evidence="1">
    <location>
        <begin position="61"/>
        <end position="71"/>
    </location>
</feature>
<gene>
    <name evidence="2" type="ORF">PVAP13_3NG249605</name>
</gene>